<evidence type="ECO:0000313" key="2">
    <source>
        <dbReference type="EMBL" id="OLQ09845.1"/>
    </source>
</evidence>
<dbReference type="AlphaFoldDB" id="A0A1Q9EQY2"/>
<name>A0A1Q9EQY2_SYMMI</name>
<evidence type="ECO:0000313" key="3">
    <source>
        <dbReference type="Proteomes" id="UP000186817"/>
    </source>
</evidence>
<sequence>MKARGPPVLAELRKALREAEEQLQRPVTAFQLSGWLAQYQLEYYQLQINNLSLLTVAELRHLGGWMGMPPKKSRAEILEWFQQDLWSERAVRRTPSKARTQFVRELSTVRRRSADEESAEAEENQDDEADADEPTLSVILLDDPDFRMEYDMFVPVDT</sequence>
<keyword evidence="3" id="KW-1185">Reference proteome</keyword>
<comment type="caution">
    <text evidence="2">The sequence shown here is derived from an EMBL/GenBank/DDBJ whole genome shotgun (WGS) entry which is preliminary data.</text>
</comment>
<organism evidence="2 3">
    <name type="scientific">Symbiodinium microadriaticum</name>
    <name type="common">Dinoflagellate</name>
    <name type="synonym">Zooxanthella microadriatica</name>
    <dbReference type="NCBI Taxonomy" id="2951"/>
    <lineage>
        <taxon>Eukaryota</taxon>
        <taxon>Sar</taxon>
        <taxon>Alveolata</taxon>
        <taxon>Dinophyceae</taxon>
        <taxon>Suessiales</taxon>
        <taxon>Symbiodiniaceae</taxon>
        <taxon>Symbiodinium</taxon>
    </lineage>
</organism>
<protein>
    <submittedName>
        <fullName evidence="2">Uncharacterized protein</fullName>
    </submittedName>
</protein>
<reference evidence="2 3" key="1">
    <citation type="submission" date="2016-02" db="EMBL/GenBank/DDBJ databases">
        <title>Genome analysis of coral dinoflagellate symbionts highlights evolutionary adaptations to a symbiotic lifestyle.</title>
        <authorList>
            <person name="Aranda M."/>
            <person name="Li Y."/>
            <person name="Liew Y.J."/>
            <person name="Baumgarten S."/>
            <person name="Simakov O."/>
            <person name="Wilson M."/>
            <person name="Piel J."/>
            <person name="Ashoor H."/>
            <person name="Bougouffa S."/>
            <person name="Bajic V.B."/>
            <person name="Ryu T."/>
            <person name="Ravasi T."/>
            <person name="Bayer T."/>
            <person name="Micklem G."/>
            <person name="Kim H."/>
            <person name="Bhak J."/>
            <person name="Lajeunesse T.C."/>
            <person name="Voolstra C.R."/>
        </authorList>
    </citation>
    <scope>NUCLEOTIDE SEQUENCE [LARGE SCALE GENOMIC DNA]</scope>
    <source>
        <strain evidence="2 3">CCMP2467</strain>
    </source>
</reference>
<gene>
    <name evidence="2" type="ORF">AK812_SmicGene6494</name>
</gene>
<evidence type="ECO:0000256" key="1">
    <source>
        <dbReference type="SAM" id="MobiDB-lite"/>
    </source>
</evidence>
<feature type="region of interest" description="Disordered" evidence="1">
    <location>
        <begin position="111"/>
        <end position="135"/>
    </location>
</feature>
<dbReference type="EMBL" id="LSRX01000089">
    <property type="protein sequence ID" value="OLQ09845.1"/>
    <property type="molecule type" value="Genomic_DNA"/>
</dbReference>
<feature type="compositionally biased region" description="Acidic residues" evidence="1">
    <location>
        <begin position="116"/>
        <end position="133"/>
    </location>
</feature>
<accession>A0A1Q9EQY2</accession>
<proteinExistence type="predicted"/>
<dbReference type="Proteomes" id="UP000186817">
    <property type="component" value="Unassembled WGS sequence"/>
</dbReference>